<evidence type="ECO:0000256" key="4">
    <source>
        <dbReference type="ARBA" id="ARBA00023033"/>
    </source>
</evidence>
<sequence length="267" mass="29491">MNFTAVALVYHARFPCNDAKDSHFVPFTGELTGPCLESWTLLSALAAQTKQVRVGVLVTGNTYRPPALLAKMAVTVDHVSNGRLILGLGAGWHEQEHRMYGFTFPPTGERARRLREAVTMFKQLFTTDKSTFDGKYYQLKDAPFAPKAVQKPHPSILIGGTGQQVILPLAARHANVWHFYGGSSAESIRQSCTTFAAVCRKVGRNPDEVEKATSLYPSQLTGTSTEVIAQLQALADAGIGHLIIELSQPYDRQFLRRFATDILPKFR</sequence>
<dbReference type="AlphaFoldDB" id="A0A8A1VA09"/>
<name>A0A8A1VA09_9ZZZZ</name>
<accession>A0A8A1VA09</accession>
<feature type="domain" description="Luciferase-like" evidence="5">
    <location>
        <begin position="21"/>
        <end position="217"/>
    </location>
</feature>
<proteinExistence type="predicted"/>
<dbReference type="SUPFAM" id="SSF51679">
    <property type="entry name" value="Bacterial luciferase-like"/>
    <property type="match status" value="1"/>
</dbReference>
<keyword evidence="2" id="KW-0288">FMN</keyword>
<dbReference type="GO" id="GO:0046306">
    <property type="term" value="P:alkanesulfonate catabolic process"/>
    <property type="evidence" value="ECO:0007669"/>
    <property type="project" value="TreeGrafter"/>
</dbReference>
<evidence type="ECO:0000256" key="2">
    <source>
        <dbReference type="ARBA" id="ARBA00022643"/>
    </source>
</evidence>
<evidence type="ECO:0000256" key="1">
    <source>
        <dbReference type="ARBA" id="ARBA00022630"/>
    </source>
</evidence>
<keyword evidence="1" id="KW-0285">Flavoprotein</keyword>
<evidence type="ECO:0000256" key="3">
    <source>
        <dbReference type="ARBA" id="ARBA00023002"/>
    </source>
</evidence>
<protein>
    <submittedName>
        <fullName evidence="6">Putative family F420-dependent LLM class oxidoreductase</fullName>
    </submittedName>
</protein>
<dbReference type="PANTHER" id="PTHR42847">
    <property type="entry name" value="ALKANESULFONATE MONOOXYGENASE"/>
    <property type="match status" value="1"/>
</dbReference>
<dbReference type="InterPro" id="IPR011251">
    <property type="entry name" value="Luciferase-like_dom"/>
</dbReference>
<dbReference type="Gene3D" id="3.20.20.30">
    <property type="entry name" value="Luciferase-like domain"/>
    <property type="match status" value="1"/>
</dbReference>
<dbReference type="EMBL" id="MW601941">
    <property type="protein sequence ID" value="QST87834.1"/>
    <property type="molecule type" value="Genomic_DNA"/>
</dbReference>
<dbReference type="Pfam" id="PF00296">
    <property type="entry name" value="Bac_luciferase"/>
    <property type="match status" value="1"/>
</dbReference>
<reference evidence="6" key="1">
    <citation type="journal article" name="Antibiotics">
        <title>Novel Soil-Derived Beta-Lactam, Chloramphenicol, Fosfomycin and Trimethoprim Resistance Genes Revealed by Functional Metagenomics.</title>
        <authorList>
            <person name="Willms I.M."/>
            <person name="Grote M."/>
            <person name="Kocatuerk M."/>
            <person name="Singhoff L."/>
            <person name="Kraft A.A."/>
            <person name="Bolz S.H."/>
            <person name="Nacke H."/>
        </authorList>
    </citation>
    <scope>NUCLEOTIDE SEQUENCE</scope>
</reference>
<keyword evidence="4" id="KW-0503">Monooxygenase</keyword>
<dbReference type="GO" id="GO:0008726">
    <property type="term" value="F:alkanesulfonate monooxygenase activity"/>
    <property type="evidence" value="ECO:0007669"/>
    <property type="project" value="TreeGrafter"/>
</dbReference>
<dbReference type="InterPro" id="IPR036661">
    <property type="entry name" value="Luciferase-like_sf"/>
</dbReference>
<organism evidence="6">
    <name type="scientific">uncultured organism</name>
    <dbReference type="NCBI Taxonomy" id="155900"/>
    <lineage>
        <taxon>unclassified sequences</taxon>
        <taxon>environmental samples</taxon>
    </lineage>
</organism>
<evidence type="ECO:0000259" key="5">
    <source>
        <dbReference type="Pfam" id="PF00296"/>
    </source>
</evidence>
<evidence type="ECO:0000313" key="6">
    <source>
        <dbReference type="EMBL" id="QST87834.1"/>
    </source>
</evidence>
<dbReference type="InterPro" id="IPR050172">
    <property type="entry name" value="SsuD_RutA_monooxygenase"/>
</dbReference>
<dbReference type="PANTHER" id="PTHR42847:SF4">
    <property type="entry name" value="ALKANESULFONATE MONOOXYGENASE-RELATED"/>
    <property type="match status" value="1"/>
</dbReference>
<keyword evidence="3" id="KW-0560">Oxidoreductase</keyword>